<proteinExistence type="predicted"/>
<name>A0A2P2PL37_RHIMU</name>
<sequence length="41" mass="4770">MSSKRKAFSWTSQEGCSSHYMALDQKELIMLDTITHRHSNN</sequence>
<accession>A0A2P2PL37</accession>
<evidence type="ECO:0000313" key="1">
    <source>
        <dbReference type="EMBL" id="MBX55385.1"/>
    </source>
</evidence>
<protein>
    <submittedName>
        <fullName evidence="1">Uncharacterized protein</fullName>
    </submittedName>
</protein>
<organism evidence="1">
    <name type="scientific">Rhizophora mucronata</name>
    <name type="common">Asiatic mangrove</name>
    <dbReference type="NCBI Taxonomy" id="61149"/>
    <lineage>
        <taxon>Eukaryota</taxon>
        <taxon>Viridiplantae</taxon>
        <taxon>Streptophyta</taxon>
        <taxon>Embryophyta</taxon>
        <taxon>Tracheophyta</taxon>
        <taxon>Spermatophyta</taxon>
        <taxon>Magnoliopsida</taxon>
        <taxon>eudicotyledons</taxon>
        <taxon>Gunneridae</taxon>
        <taxon>Pentapetalae</taxon>
        <taxon>rosids</taxon>
        <taxon>fabids</taxon>
        <taxon>Malpighiales</taxon>
        <taxon>Rhizophoraceae</taxon>
        <taxon>Rhizophora</taxon>
    </lineage>
</organism>
<dbReference type="AlphaFoldDB" id="A0A2P2PL37"/>
<reference evidence="1" key="1">
    <citation type="submission" date="2018-02" db="EMBL/GenBank/DDBJ databases">
        <title>Rhizophora mucronata_Transcriptome.</title>
        <authorList>
            <person name="Meera S.P."/>
            <person name="Sreeshan A."/>
            <person name="Augustine A."/>
        </authorList>
    </citation>
    <scope>NUCLEOTIDE SEQUENCE</scope>
    <source>
        <tissue evidence="1">Leaf</tissue>
    </source>
</reference>
<dbReference type="EMBL" id="GGEC01074901">
    <property type="protein sequence ID" value="MBX55385.1"/>
    <property type="molecule type" value="Transcribed_RNA"/>
</dbReference>